<reference evidence="3" key="1">
    <citation type="journal article" date="2011" name="PLoS Genet.">
        <title>Genomic analysis of the necrotrophic fungal pathogens Sclerotinia sclerotiorum and Botrytis cinerea.</title>
        <authorList>
            <person name="Amselem J."/>
            <person name="Cuomo C.A."/>
            <person name="van Kan J.A."/>
            <person name="Viaud M."/>
            <person name="Benito E.P."/>
            <person name="Couloux A."/>
            <person name="Coutinho P.M."/>
            <person name="de Vries R.P."/>
            <person name="Dyer P.S."/>
            <person name="Fillinger S."/>
            <person name="Fournier E."/>
            <person name="Gout L."/>
            <person name="Hahn M."/>
            <person name="Kohn L."/>
            <person name="Lapalu N."/>
            <person name="Plummer K.M."/>
            <person name="Pradier J.M."/>
            <person name="Quevillon E."/>
            <person name="Sharon A."/>
            <person name="Simon A."/>
            <person name="ten Have A."/>
            <person name="Tudzynski B."/>
            <person name="Tudzynski P."/>
            <person name="Wincker P."/>
            <person name="Andrew M."/>
            <person name="Anthouard V."/>
            <person name="Beever R.E."/>
            <person name="Beffa R."/>
            <person name="Benoit I."/>
            <person name="Bouzid O."/>
            <person name="Brault B."/>
            <person name="Chen Z."/>
            <person name="Choquer M."/>
            <person name="Collemare J."/>
            <person name="Cotton P."/>
            <person name="Danchin E.G."/>
            <person name="Da Silva C."/>
            <person name="Gautier A."/>
            <person name="Giraud C."/>
            <person name="Giraud T."/>
            <person name="Gonzalez C."/>
            <person name="Grossetete S."/>
            <person name="Guldener U."/>
            <person name="Henrissat B."/>
            <person name="Howlett B.J."/>
            <person name="Kodira C."/>
            <person name="Kretschmer M."/>
            <person name="Lappartient A."/>
            <person name="Leroch M."/>
            <person name="Levis C."/>
            <person name="Mauceli E."/>
            <person name="Neuveglise C."/>
            <person name="Oeser B."/>
            <person name="Pearson M."/>
            <person name="Poulain J."/>
            <person name="Poussereau N."/>
            <person name="Quesneville H."/>
            <person name="Rascle C."/>
            <person name="Schumacher J."/>
            <person name="Segurens B."/>
            <person name="Sexton A."/>
            <person name="Silva E."/>
            <person name="Sirven C."/>
            <person name="Soanes D.M."/>
            <person name="Talbot N.J."/>
            <person name="Templeton M."/>
            <person name="Yandava C."/>
            <person name="Yarden O."/>
            <person name="Zeng Q."/>
            <person name="Rollins J.A."/>
            <person name="Lebrun M.H."/>
            <person name="Dickman M."/>
        </authorList>
    </citation>
    <scope>NUCLEOTIDE SEQUENCE [LARGE SCALE GENOMIC DNA]</scope>
    <source>
        <strain evidence="3">ATCC 18683 / 1980 / Ss-1</strain>
    </source>
</reference>
<organism evidence="2 3">
    <name type="scientific">Sclerotinia sclerotiorum (strain ATCC 18683 / 1980 / Ss-1)</name>
    <name type="common">White mold</name>
    <name type="synonym">Whetzelinia sclerotiorum</name>
    <dbReference type="NCBI Taxonomy" id="665079"/>
    <lineage>
        <taxon>Eukaryota</taxon>
        <taxon>Fungi</taxon>
        <taxon>Dikarya</taxon>
        <taxon>Ascomycota</taxon>
        <taxon>Pezizomycotina</taxon>
        <taxon>Leotiomycetes</taxon>
        <taxon>Helotiales</taxon>
        <taxon>Sclerotiniaceae</taxon>
        <taxon>Sclerotinia</taxon>
    </lineage>
</organism>
<feature type="compositionally biased region" description="Basic and acidic residues" evidence="1">
    <location>
        <begin position="65"/>
        <end position="75"/>
    </location>
</feature>
<dbReference type="InParanoid" id="A7EX80"/>
<evidence type="ECO:0000313" key="2">
    <source>
        <dbReference type="EMBL" id="EDN94072.1"/>
    </source>
</evidence>
<dbReference type="GeneID" id="5485344"/>
<proteinExistence type="predicted"/>
<gene>
    <name evidence="2" type="ORF">SS1G_09940</name>
</gene>
<protein>
    <submittedName>
        <fullName evidence="2">Uncharacterized protein</fullName>
    </submittedName>
</protein>
<dbReference type="RefSeq" id="XP_001589306.1">
    <property type="nucleotide sequence ID" value="XM_001589256.1"/>
</dbReference>
<dbReference type="AlphaFoldDB" id="A7EX80"/>
<keyword evidence="3" id="KW-1185">Reference proteome</keyword>
<dbReference type="EMBL" id="CH476634">
    <property type="protein sequence ID" value="EDN94072.1"/>
    <property type="molecule type" value="Genomic_DNA"/>
</dbReference>
<feature type="region of interest" description="Disordered" evidence="1">
    <location>
        <begin position="53"/>
        <end position="75"/>
    </location>
</feature>
<name>A7EX80_SCLS1</name>
<sequence>MEESLESALGENIRTQPTSIPYQQELNTRKFVANNQEIYTNRDLPRRMIGKEVEQIDHEDEENKWEDPKKAKSTS</sequence>
<dbReference type="Proteomes" id="UP000001312">
    <property type="component" value="Unassembled WGS sequence"/>
</dbReference>
<dbReference type="KEGG" id="ssl:SS1G_09940"/>
<evidence type="ECO:0000256" key="1">
    <source>
        <dbReference type="SAM" id="MobiDB-lite"/>
    </source>
</evidence>
<evidence type="ECO:0000313" key="3">
    <source>
        <dbReference type="Proteomes" id="UP000001312"/>
    </source>
</evidence>
<accession>A7EX80</accession>